<dbReference type="STRING" id="391626.OAN307_c43490"/>
<keyword evidence="5" id="KW-1185">Reference proteome</keyword>
<organism evidence="4 5">
    <name type="scientific">Octadecabacter antarcticus 307</name>
    <dbReference type="NCBI Taxonomy" id="391626"/>
    <lineage>
        <taxon>Bacteria</taxon>
        <taxon>Pseudomonadati</taxon>
        <taxon>Pseudomonadota</taxon>
        <taxon>Alphaproteobacteria</taxon>
        <taxon>Rhodobacterales</taxon>
        <taxon>Roseobacteraceae</taxon>
        <taxon>Octadecabacter</taxon>
    </lineage>
</organism>
<dbReference type="PROSITE" id="PS00018">
    <property type="entry name" value="EF_HAND_1"/>
    <property type="match status" value="1"/>
</dbReference>
<dbReference type="eggNOG" id="COG2931">
    <property type="taxonomic scope" value="Bacteria"/>
</dbReference>
<dbReference type="AlphaFoldDB" id="M9RAP4"/>
<dbReference type="Gene3D" id="2.170.16.10">
    <property type="entry name" value="Hedgehog/Intein (Hint) domain"/>
    <property type="match status" value="1"/>
</dbReference>
<dbReference type="EMBL" id="CP003740">
    <property type="protein sequence ID" value="AGI69724.1"/>
    <property type="molecule type" value="Genomic_DNA"/>
</dbReference>
<feature type="domain" description="Hedgehog/Intein (Hint)" evidence="3">
    <location>
        <begin position="754"/>
        <end position="900"/>
    </location>
</feature>
<dbReference type="SUPFAM" id="SSF51120">
    <property type="entry name" value="beta-Roll"/>
    <property type="match status" value="4"/>
</dbReference>
<dbReference type="InterPro" id="IPR001343">
    <property type="entry name" value="Hemolysn_Ca-bd"/>
</dbReference>
<dbReference type="HOGENOM" id="CLU_010616_0_0_5"/>
<dbReference type="PRINTS" id="PR00313">
    <property type="entry name" value="CABNDNGRPT"/>
</dbReference>
<evidence type="ECO:0000313" key="5">
    <source>
        <dbReference type="Proteomes" id="UP000005307"/>
    </source>
</evidence>
<dbReference type="InterPro" id="IPR011049">
    <property type="entry name" value="Serralysin-like_metalloprot_C"/>
</dbReference>
<dbReference type="PANTHER" id="PTHR38340">
    <property type="entry name" value="S-LAYER PROTEIN"/>
    <property type="match status" value="1"/>
</dbReference>
<dbReference type="InterPro" id="IPR050557">
    <property type="entry name" value="RTX_toxin/Mannuronan_C5-epim"/>
</dbReference>
<gene>
    <name evidence="4" type="ORF">OAN307_c43490</name>
</gene>
<accession>M9RAP4</accession>
<dbReference type="GO" id="GO:0005509">
    <property type="term" value="F:calcium ion binding"/>
    <property type="evidence" value="ECO:0007669"/>
    <property type="project" value="InterPro"/>
</dbReference>
<reference evidence="4 5" key="1">
    <citation type="journal article" date="2013" name="PLoS ONE">
        <title>Poles Apart: Arctic and Antarctic Octadecabacter strains Share High Genome Plasticity and a New Type of Xanthorhodopsin.</title>
        <authorList>
            <person name="Vollmers J."/>
            <person name="Voget S."/>
            <person name="Dietrich S."/>
            <person name="Gollnow K."/>
            <person name="Smits M."/>
            <person name="Meyer K."/>
            <person name="Brinkhoff T."/>
            <person name="Simon M."/>
            <person name="Daniel R."/>
        </authorList>
    </citation>
    <scope>NUCLEOTIDE SEQUENCE [LARGE SCALE GENOMIC DNA]</scope>
    <source>
        <strain evidence="4 5">307</strain>
    </source>
</reference>
<dbReference type="KEGG" id="oat:OAN307_c43490"/>
<evidence type="ECO:0000256" key="2">
    <source>
        <dbReference type="ARBA" id="ARBA00022525"/>
    </source>
</evidence>
<dbReference type="PANTHER" id="PTHR38340:SF1">
    <property type="entry name" value="S-LAYER PROTEIN"/>
    <property type="match status" value="1"/>
</dbReference>
<dbReference type="SUPFAM" id="SSF51294">
    <property type="entry name" value="Hedgehog/intein (Hint) domain"/>
    <property type="match status" value="1"/>
</dbReference>
<comment type="subcellular location">
    <subcellularLocation>
        <location evidence="1">Secreted</location>
    </subcellularLocation>
</comment>
<dbReference type="Gene3D" id="2.60.40.1200">
    <property type="match status" value="1"/>
</dbReference>
<protein>
    <recommendedName>
        <fullName evidence="3">Hedgehog/Intein (Hint) domain-containing protein</fullName>
    </recommendedName>
</protein>
<dbReference type="GO" id="GO:0005576">
    <property type="term" value="C:extracellular region"/>
    <property type="evidence" value="ECO:0007669"/>
    <property type="project" value="UniProtKB-SubCell"/>
</dbReference>
<keyword evidence="2" id="KW-0964">Secreted</keyword>
<name>M9RAP4_9RHOB</name>
<dbReference type="Pfam" id="PF13403">
    <property type="entry name" value="Hint_2"/>
    <property type="match status" value="1"/>
</dbReference>
<dbReference type="RefSeq" id="WP_015501642.1">
    <property type="nucleotide sequence ID" value="NC_020911.1"/>
</dbReference>
<dbReference type="InterPro" id="IPR028992">
    <property type="entry name" value="Hedgehog/Intein_dom"/>
</dbReference>
<dbReference type="InterPro" id="IPR018247">
    <property type="entry name" value="EF_Hand_1_Ca_BS"/>
</dbReference>
<dbReference type="eggNOG" id="COG2304">
    <property type="taxonomic scope" value="Bacteria"/>
</dbReference>
<dbReference type="Pfam" id="PF00353">
    <property type="entry name" value="HemolysinCabind"/>
    <property type="match status" value="7"/>
</dbReference>
<dbReference type="InterPro" id="IPR036844">
    <property type="entry name" value="Hint_dom_sf"/>
</dbReference>
<dbReference type="Proteomes" id="UP000005307">
    <property type="component" value="Chromosome"/>
</dbReference>
<proteinExistence type="predicted"/>
<evidence type="ECO:0000259" key="3">
    <source>
        <dbReference type="Pfam" id="PF13403"/>
    </source>
</evidence>
<sequence length="963" mass="96444">MSILSVPSPYATVADAMAAASTGDTISLAAGYGPEVVIVTLDNITITGPASATGIDLTIGAGVTGLTLDGEAPINVTDSGTDDIITGNSGDNIITVTGGADVVDGGAGDDWLVLDYSGSAVTVSATTTSISFAGSPGTVTIAPNSIEHFLVLTGGGTDTITLTTADGDNYFDTGEGASTVTVGSGDNVFVGGSGIDTLTFGNGDNSINLGYGTNGANTLTGGSGNNTILGSDGIDTVTLGGGNNRIEVGDGANTLSIGGTFNGNNVIIGGSGIDTITVGGGNNCIDAGWGTAGANTITSSATGTGTNSILGGEGIDTITLGNGDSYIAAGGGDNTITTGTGDSFITADNGIDTITAMGGDNVIEAGTGGINTVTTGIGNDVVETGNAADIITTGAGNDIIKDLGGGGTLTGAAGHDRIIMDFSASSGGVTTTAVNVAGTYSGLVGGTSYTGIEEFHITGSGGGDIITTGAGADVLDGGHGADTLTAGGGSDVIYGTVGDVIAGGEDAGGGDNDVLVLNGLGDGTLEYDVGNNENGTFTLNAGGGSISFTGIESIVFNADMITTPEDTTLVGDLGVTVSTFQVGNNTYSAGQTVVRTEGELTINVDGSYTFAPAPNYNGPAPVISYTDSANVTASLFIEVTAMDEMTPHCLTGEAPTVTITEDANNDGDINEAELIGRVNVQIALPGGAFAGDTLTITNPDGTTTDVTLTVDDIIAGKILVDFEPPAVDETITVSAAVTSIVGTSGTGTDSATVVCFVLGTLIATAGGEIPVEHLKVGDLVQTRDRGLQPLRWTGRRDVDASELSENENLRPIRIRKDVISAGCGVGDLVVSPQHRVLITSKVAQRMFGNTEVLISAKQLLAIDGVDIAVDVEDVTYFHILFDQHEIVYADGVPSESLYLGKEAQKSLSAAGREEIHALFPETASPTFVATSCRPIIQGKRARKLALRHQNNDKHLLDDQRAYG</sequence>
<dbReference type="Gene3D" id="2.160.20.160">
    <property type="match status" value="1"/>
</dbReference>
<evidence type="ECO:0000256" key="1">
    <source>
        <dbReference type="ARBA" id="ARBA00004613"/>
    </source>
</evidence>
<evidence type="ECO:0000313" key="4">
    <source>
        <dbReference type="EMBL" id="AGI69724.1"/>
    </source>
</evidence>
<dbReference type="PROSITE" id="PS00330">
    <property type="entry name" value="HEMOLYSIN_CALCIUM"/>
    <property type="match status" value="1"/>
</dbReference>
<dbReference type="InterPro" id="IPR018511">
    <property type="entry name" value="Hemolysin-typ_Ca-bd_CS"/>
</dbReference>